<dbReference type="PANTHER" id="PTHR31111:SF136">
    <property type="entry name" value="F-BOX ASSOCIATED DOMAIN-CONTAINING PROTEIN"/>
    <property type="match status" value="1"/>
</dbReference>
<feature type="region of interest" description="Disordered" evidence="1">
    <location>
        <begin position="74"/>
        <end position="107"/>
    </location>
</feature>
<reference evidence="3" key="1">
    <citation type="submission" date="2021-01" db="UniProtKB">
        <authorList>
            <consortium name="EnsemblPlants"/>
        </authorList>
    </citation>
    <scope>IDENTIFICATION</scope>
</reference>
<feature type="domain" description="F-box associated beta-propeller type 3" evidence="2">
    <location>
        <begin position="148"/>
        <end position="262"/>
    </location>
</feature>
<name>A0A7N0U364_KALFE</name>
<sequence>MFQTHNIKLLTSGSSSMEIQQRDMPGLPHDVLVQIASRSSPETLTVPPTRQHSRKGDRVLGRGAGADLLRELGAAEPAQPRRQEPLRVQGDDAGVGQVPNPWTRGEEWGSASASGIVEVKSDPIRYKIVRLSPAPLSTQTRFDYYRFNFHVFDSGTPGRWRRLEGEVRLEREAGEWVGSMSKMVTVNGNLHLLVGPNRVLAFDSVSEEWGFFATPEQENDGLTLKLLKHQGKLGLIMKSRTETTLWIMEDYGNKSWTRSEVDAVAALEMMGDRLGYDLLPGSIFGFRSDFRKLGWRTAAEAKGYAERQEAKERARENINAAVEK</sequence>
<dbReference type="AlphaFoldDB" id="A0A7N0U364"/>
<evidence type="ECO:0000256" key="1">
    <source>
        <dbReference type="SAM" id="MobiDB-lite"/>
    </source>
</evidence>
<organism evidence="3 4">
    <name type="scientific">Kalanchoe fedtschenkoi</name>
    <name type="common">Lavender scallops</name>
    <name type="synonym">South American air plant</name>
    <dbReference type="NCBI Taxonomy" id="63787"/>
    <lineage>
        <taxon>Eukaryota</taxon>
        <taxon>Viridiplantae</taxon>
        <taxon>Streptophyta</taxon>
        <taxon>Embryophyta</taxon>
        <taxon>Tracheophyta</taxon>
        <taxon>Spermatophyta</taxon>
        <taxon>Magnoliopsida</taxon>
        <taxon>eudicotyledons</taxon>
        <taxon>Gunneridae</taxon>
        <taxon>Pentapetalae</taxon>
        <taxon>Saxifragales</taxon>
        <taxon>Crassulaceae</taxon>
        <taxon>Kalanchoe</taxon>
    </lineage>
</organism>
<accession>A0A7N0U364</accession>
<keyword evidence="4" id="KW-1185">Reference proteome</keyword>
<dbReference type="Proteomes" id="UP000594263">
    <property type="component" value="Unplaced"/>
</dbReference>
<feature type="compositionally biased region" description="Polar residues" evidence="1">
    <location>
        <begin position="38"/>
        <end position="50"/>
    </location>
</feature>
<evidence type="ECO:0000313" key="4">
    <source>
        <dbReference type="Proteomes" id="UP000594263"/>
    </source>
</evidence>
<dbReference type="EnsemblPlants" id="Kaladp0053s0396.1.v1.1">
    <property type="protein sequence ID" value="Kaladp0053s0396.1.v1.1"/>
    <property type="gene ID" value="Kaladp0053s0396.v1.1"/>
</dbReference>
<feature type="region of interest" description="Disordered" evidence="1">
    <location>
        <begin position="38"/>
        <end position="60"/>
    </location>
</feature>
<evidence type="ECO:0000259" key="2">
    <source>
        <dbReference type="Pfam" id="PF08268"/>
    </source>
</evidence>
<dbReference type="InterPro" id="IPR013187">
    <property type="entry name" value="F-box-assoc_dom_typ3"/>
</dbReference>
<dbReference type="Pfam" id="PF08268">
    <property type="entry name" value="FBA_3"/>
    <property type="match status" value="1"/>
</dbReference>
<proteinExistence type="predicted"/>
<evidence type="ECO:0000313" key="3">
    <source>
        <dbReference type="EnsemblPlants" id="Kaladp0053s0396.1.v1.1"/>
    </source>
</evidence>
<dbReference type="NCBIfam" id="TIGR01640">
    <property type="entry name" value="F_box_assoc_1"/>
    <property type="match status" value="1"/>
</dbReference>
<feature type="region of interest" description="Disordered" evidence="1">
    <location>
        <begin position="1"/>
        <end position="21"/>
    </location>
</feature>
<dbReference type="PANTHER" id="PTHR31111">
    <property type="entry name" value="BNAA05G37150D PROTEIN-RELATED"/>
    <property type="match status" value="1"/>
</dbReference>
<dbReference type="Gramene" id="Kaladp0053s0396.1.v1.1">
    <property type="protein sequence ID" value="Kaladp0053s0396.1.v1.1"/>
    <property type="gene ID" value="Kaladp0053s0396.v1.1"/>
</dbReference>
<dbReference type="InterPro" id="IPR017451">
    <property type="entry name" value="F-box-assoc_interact_dom"/>
</dbReference>
<feature type="compositionally biased region" description="Polar residues" evidence="1">
    <location>
        <begin position="1"/>
        <end position="19"/>
    </location>
</feature>
<protein>
    <recommendedName>
        <fullName evidence="2">F-box associated beta-propeller type 3 domain-containing protein</fullName>
    </recommendedName>
</protein>